<reference evidence="2 3" key="1">
    <citation type="journal article" date="2015" name="J. Biotechnol.">
        <title>Complete genome sequence of Paenibacillus beijingensis 7188(T) (=DSM 24997(T)), a novel rhizobacterium from jujube garden soil.</title>
        <authorList>
            <person name="Kwak Y."/>
            <person name="Shin J.H."/>
        </authorList>
    </citation>
    <scope>NUCLEOTIDE SEQUENCE [LARGE SCALE GENOMIC DNA]</scope>
    <source>
        <strain evidence="2 3">DSM 24997</strain>
    </source>
</reference>
<evidence type="ECO:0000313" key="3">
    <source>
        <dbReference type="Proteomes" id="UP000032633"/>
    </source>
</evidence>
<keyword evidence="3" id="KW-1185">Reference proteome</keyword>
<sequence length="437" mass="47713">MLSKQRHSIVLLITVLTGVLLMTGVHSAWAISPAASFIGANYEETYGQGKTIMPVWRKPADIPAGSQYGTDYAASDKGSVFVLQKGKLTAFEAKSGHVRWTFGSGLQLPLYNKDGTIYVASANGYLFAVDASTGRKRWKSSAPSPGLSSITAANGQVLITNGHIRAYDISTGKLQWQDNNYWAASGPLTLTENLVLMASVESGAYTYDILRAYDRKTGKKQWEQARHNTPLIANDKAIVVDRTSTMLEQTKLPTLDTIDPKTGKIIKSVVYNPENLNEDTMEQAFGAKFVLSDGKVFLIADTKVYEYPEEADPAKTKPAIYSLQGSLDYRYAAGPYNGKLLFSNGRGVSAIKTVNNTTISFEGITNPTARFDLLNKGMYLSQTDGYVVAINLRTAKAEVRLQTGSRTFGTPLLESGMIIVQAKGQLIAFREPESLKQ</sequence>
<evidence type="ECO:0000313" key="2">
    <source>
        <dbReference type="EMBL" id="AJY74200.1"/>
    </source>
</evidence>
<dbReference type="HOGENOM" id="CLU_608128_0_0_9"/>
<proteinExistence type="predicted"/>
<dbReference type="KEGG" id="pbj:VN24_05950"/>
<dbReference type="SMART" id="SM00564">
    <property type="entry name" value="PQQ"/>
    <property type="match status" value="4"/>
</dbReference>
<dbReference type="EMBL" id="CP011058">
    <property type="protein sequence ID" value="AJY74200.1"/>
    <property type="molecule type" value="Genomic_DNA"/>
</dbReference>
<dbReference type="PANTHER" id="PTHR34512">
    <property type="entry name" value="CELL SURFACE PROTEIN"/>
    <property type="match status" value="1"/>
</dbReference>
<protein>
    <recommendedName>
        <fullName evidence="1">Pyrrolo-quinoline quinone repeat domain-containing protein</fullName>
    </recommendedName>
</protein>
<dbReference type="SUPFAM" id="SSF50998">
    <property type="entry name" value="Quinoprotein alcohol dehydrogenase-like"/>
    <property type="match status" value="1"/>
</dbReference>
<name>A0A0D5NGG1_9BACL</name>
<evidence type="ECO:0000259" key="1">
    <source>
        <dbReference type="Pfam" id="PF13360"/>
    </source>
</evidence>
<dbReference type="AlphaFoldDB" id="A0A0D5NGG1"/>
<dbReference type="InterPro" id="IPR015943">
    <property type="entry name" value="WD40/YVTN_repeat-like_dom_sf"/>
</dbReference>
<reference evidence="3" key="2">
    <citation type="submission" date="2015-03" db="EMBL/GenBank/DDBJ databases">
        <title>Genome sequence of Paenibacillus beijingensis strain DSM 24997T.</title>
        <authorList>
            <person name="Kwak Y."/>
            <person name="Shin J.-H."/>
        </authorList>
    </citation>
    <scope>NUCLEOTIDE SEQUENCE [LARGE SCALE GENOMIC DNA]</scope>
    <source>
        <strain evidence="3">DSM 24997</strain>
    </source>
</reference>
<dbReference type="Proteomes" id="UP000032633">
    <property type="component" value="Chromosome"/>
</dbReference>
<feature type="domain" description="Pyrrolo-quinoline quinone repeat" evidence="1">
    <location>
        <begin position="85"/>
        <end position="179"/>
    </location>
</feature>
<dbReference type="STRING" id="1126833.VN24_05950"/>
<dbReference type="InterPro" id="IPR002372">
    <property type="entry name" value="PQQ_rpt_dom"/>
</dbReference>
<dbReference type="InterPro" id="IPR018391">
    <property type="entry name" value="PQQ_b-propeller_rpt"/>
</dbReference>
<feature type="domain" description="Pyrrolo-quinoline quinone repeat" evidence="1">
    <location>
        <begin position="186"/>
        <end position="301"/>
    </location>
</feature>
<accession>A0A0D5NGG1</accession>
<dbReference type="Gene3D" id="2.130.10.10">
    <property type="entry name" value="YVTN repeat-like/Quinoprotein amine dehydrogenase"/>
    <property type="match status" value="1"/>
</dbReference>
<dbReference type="Pfam" id="PF13360">
    <property type="entry name" value="PQQ_2"/>
    <property type="match status" value="2"/>
</dbReference>
<dbReference type="OrthoDB" id="2664209at2"/>
<gene>
    <name evidence="2" type="ORF">VN24_05950</name>
</gene>
<dbReference type="PANTHER" id="PTHR34512:SF30">
    <property type="entry name" value="OUTER MEMBRANE PROTEIN ASSEMBLY FACTOR BAMB"/>
    <property type="match status" value="1"/>
</dbReference>
<dbReference type="PATRIC" id="fig|1126833.4.peg.1293"/>
<dbReference type="InterPro" id="IPR011047">
    <property type="entry name" value="Quinoprotein_ADH-like_sf"/>
</dbReference>
<dbReference type="RefSeq" id="WP_045669636.1">
    <property type="nucleotide sequence ID" value="NZ_CP011058.1"/>
</dbReference>
<organism evidence="2 3">
    <name type="scientific">Paenibacillus beijingensis</name>
    <dbReference type="NCBI Taxonomy" id="1126833"/>
    <lineage>
        <taxon>Bacteria</taxon>
        <taxon>Bacillati</taxon>
        <taxon>Bacillota</taxon>
        <taxon>Bacilli</taxon>
        <taxon>Bacillales</taxon>
        <taxon>Paenibacillaceae</taxon>
        <taxon>Paenibacillus</taxon>
    </lineage>
</organism>